<keyword evidence="2" id="KW-0521">NADP</keyword>
<sequence>MALCGADRRRALAPARQPQQGVKGKIRKILLSTNHYRFVLICRGITHQPTTPTTRGLPQFLSIGSRRFRSSPATPMENPADGTSTSADNAKQASHRLAVVTGGNKGVGLEVCRQLAVKDVTVILTARDEKRGKDALESIRRESDLSNIVFHQLDVQDVNSVTSLARYIESSYGKLDILVNNAAVIGVAADEEGLKALNIDAETWTSGRAASLLKDVFQNTYDVTMNCLNTNYYGCKRVTEALLPLLKLSTSGGRIVNVSSLASELKRMPSEKLRNDLSNIEIWDEARIEALLKTFVEDVKEGRLEEAGWPTMLPAYSMSKMVINLYTRILARRHPEMRVNCVRPGFVKTDINWNLGTLTPEQGARGPVMLALLSQEGPTGCYFDQTELVNVW</sequence>
<keyword evidence="7" id="KW-1185">Reference proteome</keyword>
<feature type="region of interest" description="Disordered" evidence="5">
    <location>
        <begin position="68"/>
        <end position="93"/>
    </location>
</feature>
<comment type="caution">
    <text evidence="6">The sequence shown here is derived from an EMBL/GenBank/DDBJ whole genome shotgun (WGS) entry which is preliminary data.</text>
</comment>
<dbReference type="Gene3D" id="3.40.50.720">
    <property type="entry name" value="NAD(P)-binding Rossmann-like Domain"/>
    <property type="match status" value="1"/>
</dbReference>
<keyword evidence="3" id="KW-0560">Oxidoreductase</keyword>
<reference evidence="6" key="1">
    <citation type="submission" date="2023-07" db="EMBL/GenBank/DDBJ databases">
        <title>A chromosome-level genome assembly of Lolium multiflorum.</title>
        <authorList>
            <person name="Chen Y."/>
            <person name="Copetti D."/>
            <person name="Kolliker R."/>
            <person name="Studer B."/>
        </authorList>
    </citation>
    <scope>NUCLEOTIDE SEQUENCE</scope>
    <source>
        <strain evidence="6">02402/16</strain>
        <tissue evidence="6">Leaf</tissue>
    </source>
</reference>
<organism evidence="6 7">
    <name type="scientific">Lolium multiflorum</name>
    <name type="common">Italian ryegrass</name>
    <name type="synonym">Lolium perenne subsp. multiflorum</name>
    <dbReference type="NCBI Taxonomy" id="4521"/>
    <lineage>
        <taxon>Eukaryota</taxon>
        <taxon>Viridiplantae</taxon>
        <taxon>Streptophyta</taxon>
        <taxon>Embryophyta</taxon>
        <taxon>Tracheophyta</taxon>
        <taxon>Spermatophyta</taxon>
        <taxon>Magnoliopsida</taxon>
        <taxon>Liliopsida</taxon>
        <taxon>Poales</taxon>
        <taxon>Poaceae</taxon>
        <taxon>BOP clade</taxon>
        <taxon>Pooideae</taxon>
        <taxon>Poodae</taxon>
        <taxon>Poeae</taxon>
        <taxon>Poeae Chloroplast Group 2 (Poeae type)</taxon>
        <taxon>Loliodinae</taxon>
        <taxon>Loliinae</taxon>
        <taxon>Lolium</taxon>
    </lineage>
</organism>
<dbReference type="Proteomes" id="UP001231189">
    <property type="component" value="Unassembled WGS sequence"/>
</dbReference>
<evidence type="ECO:0000256" key="3">
    <source>
        <dbReference type="ARBA" id="ARBA00023002"/>
    </source>
</evidence>
<dbReference type="PANTHER" id="PTHR43490">
    <property type="entry name" value="(+)-NEOMENTHOL DEHYDROGENASE"/>
    <property type="match status" value="1"/>
</dbReference>
<evidence type="ECO:0000256" key="1">
    <source>
        <dbReference type="ARBA" id="ARBA00006484"/>
    </source>
</evidence>
<evidence type="ECO:0000256" key="4">
    <source>
        <dbReference type="RuleBase" id="RU000363"/>
    </source>
</evidence>
<evidence type="ECO:0000256" key="5">
    <source>
        <dbReference type="SAM" id="MobiDB-lite"/>
    </source>
</evidence>
<dbReference type="PRINTS" id="PR00081">
    <property type="entry name" value="GDHRDH"/>
</dbReference>
<dbReference type="EMBL" id="JAUUTY010000002">
    <property type="protein sequence ID" value="KAK1677820.1"/>
    <property type="molecule type" value="Genomic_DNA"/>
</dbReference>
<evidence type="ECO:0000313" key="7">
    <source>
        <dbReference type="Proteomes" id="UP001231189"/>
    </source>
</evidence>
<dbReference type="SUPFAM" id="SSF51735">
    <property type="entry name" value="NAD(P)-binding Rossmann-fold domains"/>
    <property type="match status" value="1"/>
</dbReference>
<accession>A0AAD8WRH3</accession>
<protein>
    <submittedName>
        <fullName evidence="6">Uncharacterized protein</fullName>
    </submittedName>
</protein>
<feature type="compositionally biased region" description="Polar residues" evidence="5">
    <location>
        <begin position="81"/>
        <end position="92"/>
    </location>
</feature>
<dbReference type="PANTHER" id="PTHR43490:SF133">
    <property type="entry name" value="(+)-NEOMENTHOL DEHYDROGENASE"/>
    <property type="match status" value="1"/>
</dbReference>
<dbReference type="InterPro" id="IPR036291">
    <property type="entry name" value="NAD(P)-bd_dom_sf"/>
</dbReference>
<dbReference type="InterPro" id="IPR002347">
    <property type="entry name" value="SDR_fam"/>
</dbReference>
<gene>
    <name evidence="6" type="ORF">QYE76_038668</name>
</gene>
<dbReference type="GO" id="GO:0016020">
    <property type="term" value="C:membrane"/>
    <property type="evidence" value="ECO:0007669"/>
    <property type="project" value="TreeGrafter"/>
</dbReference>
<dbReference type="AlphaFoldDB" id="A0AAD8WRH3"/>
<comment type="similarity">
    <text evidence="1 4">Belongs to the short-chain dehydrogenases/reductases (SDR) family.</text>
</comment>
<proteinExistence type="inferred from homology"/>
<evidence type="ECO:0000256" key="2">
    <source>
        <dbReference type="ARBA" id="ARBA00022857"/>
    </source>
</evidence>
<dbReference type="GO" id="GO:0016491">
    <property type="term" value="F:oxidoreductase activity"/>
    <property type="evidence" value="ECO:0007669"/>
    <property type="project" value="UniProtKB-KW"/>
</dbReference>
<name>A0AAD8WRH3_LOLMU</name>
<evidence type="ECO:0000313" key="6">
    <source>
        <dbReference type="EMBL" id="KAK1677820.1"/>
    </source>
</evidence>
<dbReference type="PRINTS" id="PR00080">
    <property type="entry name" value="SDRFAMILY"/>
</dbReference>
<dbReference type="Pfam" id="PF00106">
    <property type="entry name" value="adh_short"/>
    <property type="match status" value="1"/>
</dbReference>